<dbReference type="Pfam" id="PF02653">
    <property type="entry name" value="BPD_transp_2"/>
    <property type="match status" value="1"/>
</dbReference>
<dbReference type="GO" id="GO:0022857">
    <property type="term" value="F:transmembrane transporter activity"/>
    <property type="evidence" value="ECO:0007669"/>
    <property type="project" value="InterPro"/>
</dbReference>
<feature type="transmembrane region" description="Helical" evidence="6">
    <location>
        <begin position="43"/>
        <end position="62"/>
    </location>
</feature>
<dbReference type="EMBL" id="BMOE01000008">
    <property type="protein sequence ID" value="GGJ79782.1"/>
    <property type="molecule type" value="Genomic_DNA"/>
</dbReference>
<keyword evidence="4 6" id="KW-1133">Transmembrane helix</keyword>
<dbReference type="Proteomes" id="UP000635726">
    <property type="component" value="Unassembled WGS sequence"/>
</dbReference>
<feature type="transmembrane region" description="Helical" evidence="6">
    <location>
        <begin position="95"/>
        <end position="118"/>
    </location>
</feature>
<protein>
    <submittedName>
        <fullName evidence="7">ABC transporter permease</fullName>
    </submittedName>
</protein>
<evidence type="ECO:0000256" key="2">
    <source>
        <dbReference type="ARBA" id="ARBA00022475"/>
    </source>
</evidence>
<dbReference type="PANTHER" id="PTHR47089">
    <property type="entry name" value="ABC TRANSPORTER, PERMEASE PROTEIN"/>
    <property type="match status" value="1"/>
</dbReference>
<evidence type="ECO:0000256" key="4">
    <source>
        <dbReference type="ARBA" id="ARBA00022989"/>
    </source>
</evidence>
<feature type="transmembrane region" description="Helical" evidence="6">
    <location>
        <begin position="294"/>
        <end position="317"/>
    </location>
</feature>
<evidence type="ECO:0000313" key="8">
    <source>
        <dbReference type="Proteomes" id="UP000635726"/>
    </source>
</evidence>
<dbReference type="PANTHER" id="PTHR47089:SF1">
    <property type="entry name" value="GUANOSINE ABC TRANSPORTER PERMEASE PROTEIN NUPP"/>
    <property type="match status" value="1"/>
</dbReference>
<dbReference type="InterPro" id="IPR001851">
    <property type="entry name" value="ABC_transp_permease"/>
</dbReference>
<feature type="transmembrane region" description="Helical" evidence="6">
    <location>
        <begin position="448"/>
        <end position="465"/>
    </location>
</feature>
<gene>
    <name evidence="7" type="ORF">GCM10008939_24580</name>
</gene>
<organism evidence="7 8">
    <name type="scientific">Deinococcus aquiradiocola</name>
    <dbReference type="NCBI Taxonomy" id="393059"/>
    <lineage>
        <taxon>Bacteria</taxon>
        <taxon>Thermotogati</taxon>
        <taxon>Deinococcota</taxon>
        <taxon>Deinococci</taxon>
        <taxon>Deinococcales</taxon>
        <taxon>Deinococcaceae</taxon>
        <taxon>Deinococcus</taxon>
    </lineage>
</organism>
<comment type="caution">
    <text evidence="7">The sequence shown here is derived from an EMBL/GenBank/DDBJ whole genome shotgun (WGS) entry which is preliminary data.</text>
</comment>
<feature type="transmembrane region" description="Helical" evidence="6">
    <location>
        <begin position="323"/>
        <end position="342"/>
    </location>
</feature>
<feature type="transmembrane region" description="Helical" evidence="6">
    <location>
        <begin position="251"/>
        <end position="273"/>
    </location>
</feature>
<keyword evidence="8" id="KW-1185">Reference proteome</keyword>
<evidence type="ECO:0000313" key="7">
    <source>
        <dbReference type="EMBL" id="GGJ79782.1"/>
    </source>
</evidence>
<feature type="transmembrane region" description="Helical" evidence="6">
    <location>
        <begin position="125"/>
        <end position="151"/>
    </location>
</feature>
<feature type="transmembrane region" description="Helical" evidence="6">
    <location>
        <begin position="611"/>
        <end position="629"/>
    </location>
</feature>
<sequence>MPPVLPACRAPVSGATRSAYNVRVTATSSPPAAPEAAPRPSPIAARLSLAFAVVAVLGLFLFPYGTFTRNFNAAATLQRFPAGVMDYTGFPPQSLPVVTASLTAGWVGLVSLLLVVFAAVRRQGWLWVAGAVTLISAVAGIALWGGALTGATNALLAQGVKPRRIPFTSGGANLGLVLMLFAGLVSTFAGLSQFRPWWDRLNRLRGLLVPVVALALSILVGAVVVLVVQRVPADPSVKLNVMSTLMGKADVVWFVFSSLFAPLSSLSGAVDSLKLATPLIFTGLSVAFAFRAGLFNIGASGQLTMGAILATLVGVYAPLPGPLLIVACVLAAAAGGAVWGAIPGLLKARFGSSEVINTIMLNYIASGIFVFLLGSNTYKFFGRDVTIPFKADGSNPSSELLQPGAQLPSIPALLGLTQAGPGHLTLGPVFALAAFLGVFYGLRNRWRVPLAVLAAVLLGAVTWRVGVPLNVGFDLVNNRLNASLLIALAAAVVFSVLMWRTATGYALRAVGLAPRAAEYGGISVARNTILAMTLAGAFAGLASTHYVMGGALDEYRLKQNLPVNVGFDGITVALVGQSTPVGVVLSSVLFGTFDTGGVVVSQKLEGVNKDLVTVLKALIVLFIAAGGFLSKRVTDPPPPSLVRAVDAGVNVDKVAVKVEPGTAAAVLPDVGEHVDRKPGQGGN</sequence>
<accession>A0A917URL7</accession>
<comment type="subcellular location">
    <subcellularLocation>
        <location evidence="1">Cell membrane</location>
        <topology evidence="1">Multi-pass membrane protein</topology>
    </subcellularLocation>
</comment>
<feature type="transmembrane region" description="Helical" evidence="6">
    <location>
        <begin position="206"/>
        <end position="231"/>
    </location>
</feature>
<dbReference type="GO" id="GO:0005886">
    <property type="term" value="C:plasma membrane"/>
    <property type="evidence" value="ECO:0007669"/>
    <property type="project" value="UniProtKB-SubCell"/>
</dbReference>
<feature type="transmembrane region" description="Helical" evidence="6">
    <location>
        <begin position="354"/>
        <end position="374"/>
    </location>
</feature>
<keyword evidence="5 6" id="KW-0472">Membrane</keyword>
<keyword evidence="2" id="KW-1003">Cell membrane</keyword>
<evidence type="ECO:0000256" key="6">
    <source>
        <dbReference type="SAM" id="Phobius"/>
    </source>
</evidence>
<dbReference type="CDD" id="cd06580">
    <property type="entry name" value="TM_PBP1_transp_TpRbsC_like"/>
    <property type="match status" value="1"/>
</dbReference>
<feature type="transmembrane region" description="Helical" evidence="6">
    <location>
        <begin position="485"/>
        <end position="507"/>
    </location>
</feature>
<reference evidence="7" key="2">
    <citation type="submission" date="2020-09" db="EMBL/GenBank/DDBJ databases">
        <authorList>
            <person name="Sun Q."/>
            <person name="Ohkuma M."/>
        </authorList>
    </citation>
    <scope>NUCLEOTIDE SEQUENCE</scope>
    <source>
        <strain evidence="7">JCM 14371</strain>
    </source>
</reference>
<name>A0A917URL7_9DEIO</name>
<feature type="transmembrane region" description="Helical" evidence="6">
    <location>
        <begin position="423"/>
        <end position="441"/>
    </location>
</feature>
<feature type="transmembrane region" description="Helical" evidence="6">
    <location>
        <begin position="528"/>
        <end position="548"/>
    </location>
</feature>
<feature type="transmembrane region" description="Helical" evidence="6">
    <location>
        <begin position="171"/>
        <end position="194"/>
    </location>
</feature>
<keyword evidence="3 6" id="KW-0812">Transmembrane</keyword>
<reference evidence="7" key="1">
    <citation type="journal article" date="2014" name="Int. J. Syst. Evol. Microbiol.">
        <title>Complete genome sequence of Corynebacterium casei LMG S-19264T (=DSM 44701T), isolated from a smear-ripened cheese.</title>
        <authorList>
            <consortium name="US DOE Joint Genome Institute (JGI-PGF)"/>
            <person name="Walter F."/>
            <person name="Albersmeier A."/>
            <person name="Kalinowski J."/>
            <person name="Ruckert C."/>
        </authorList>
    </citation>
    <scope>NUCLEOTIDE SEQUENCE</scope>
    <source>
        <strain evidence="7">JCM 14371</strain>
    </source>
</reference>
<dbReference type="AlphaFoldDB" id="A0A917URL7"/>
<evidence type="ECO:0000256" key="1">
    <source>
        <dbReference type="ARBA" id="ARBA00004651"/>
    </source>
</evidence>
<evidence type="ECO:0000256" key="5">
    <source>
        <dbReference type="ARBA" id="ARBA00023136"/>
    </source>
</evidence>
<evidence type="ECO:0000256" key="3">
    <source>
        <dbReference type="ARBA" id="ARBA00022692"/>
    </source>
</evidence>
<proteinExistence type="predicted"/>